<evidence type="ECO:0000256" key="8">
    <source>
        <dbReference type="SAM" id="SignalP"/>
    </source>
</evidence>
<protein>
    <recommendedName>
        <fullName evidence="3">Lectin-like protein BA14k</fullName>
    </recommendedName>
</protein>
<evidence type="ECO:0000313" key="9">
    <source>
        <dbReference type="EMBL" id="TFF24945.1"/>
    </source>
</evidence>
<dbReference type="InterPro" id="IPR012413">
    <property type="entry name" value="BA14K"/>
</dbReference>
<proteinExistence type="inferred from homology"/>
<evidence type="ECO:0000256" key="1">
    <source>
        <dbReference type="ARBA" id="ARBA00004167"/>
    </source>
</evidence>
<feature type="chain" id="PRO_5021416318" description="Lectin-like protein BA14k" evidence="8">
    <location>
        <begin position="29"/>
        <end position="142"/>
    </location>
</feature>
<evidence type="ECO:0000313" key="10">
    <source>
        <dbReference type="Proteomes" id="UP000298179"/>
    </source>
</evidence>
<feature type="transmembrane region" description="Helical" evidence="7">
    <location>
        <begin position="78"/>
        <end position="98"/>
    </location>
</feature>
<dbReference type="OrthoDB" id="7478836at2"/>
<comment type="function">
    <text evidence="6">Has immunoglobulin-binding and hemagglutination properties, and can bind to mannose. Essential for virulence. May be involved in LPS biosynthesis or polysaccharide transport.</text>
</comment>
<evidence type="ECO:0000256" key="7">
    <source>
        <dbReference type="SAM" id="Phobius"/>
    </source>
</evidence>
<keyword evidence="5" id="KW-0430">Lectin</keyword>
<evidence type="ECO:0000256" key="4">
    <source>
        <dbReference type="ARBA" id="ARBA00022475"/>
    </source>
</evidence>
<dbReference type="EMBL" id="SOZD01000002">
    <property type="protein sequence ID" value="TFF24945.1"/>
    <property type="molecule type" value="Genomic_DNA"/>
</dbReference>
<accession>A0A4Y8RPF8</accession>
<organism evidence="9 10">
    <name type="scientific">Jiella endophytica</name>
    <dbReference type="NCBI Taxonomy" id="2558362"/>
    <lineage>
        <taxon>Bacteria</taxon>
        <taxon>Pseudomonadati</taxon>
        <taxon>Pseudomonadota</taxon>
        <taxon>Alphaproteobacteria</taxon>
        <taxon>Hyphomicrobiales</taxon>
        <taxon>Aurantimonadaceae</taxon>
        <taxon>Jiella</taxon>
    </lineage>
</organism>
<dbReference type="GO" id="GO:0016020">
    <property type="term" value="C:membrane"/>
    <property type="evidence" value="ECO:0007669"/>
    <property type="project" value="UniProtKB-SubCell"/>
</dbReference>
<name>A0A4Y8RPF8_9HYPH</name>
<keyword evidence="8" id="KW-0732">Signal</keyword>
<keyword evidence="4" id="KW-1003">Cell membrane</keyword>
<keyword evidence="10" id="KW-1185">Reference proteome</keyword>
<dbReference type="AlphaFoldDB" id="A0A4Y8RPF8"/>
<evidence type="ECO:0000256" key="5">
    <source>
        <dbReference type="ARBA" id="ARBA00022734"/>
    </source>
</evidence>
<comment type="caution">
    <text evidence="9">The sequence shown here is derived from an EMBL/GenBank/DDBJ whole genome shotgun (WGS) entry which is preliminary data.</text>
</comment>
<evidence type="ECO:0000256" key="6">
    <source>
        <dbReference type="ARBA" id="ARBA00025321"/>
    </source>
</evidence>
<evidence type="ECO:0000256" key="2">
    <source>
        <dbReference type="ARBA" id="ARBA00010270"/>
    </source>
</evidence>
<reference evidence="9 10" key="1">
    <citation type="submission" date="2019-03" db="EMBL/GenBank/DDBJ databases">
        <title>Jiella endophytica sp. nov., a novel endophytic bacterium isolated from root of Ficus microcarpa Linn. f.</title>
        <authorList>
            <person name="Tuo L."/>
        </authorList>
    </citation>
    <scope>NUCLEOTIDE SEQUENCE [LARGE SCALE GENOMIC DNA]</scope>
    <source>
        <strain evidence="9 10">CBS5Q-3</strain>
    </source>
</reference>
<dbReference type="GO" id="GO:0030246">
    <property type="term" value="F:carbohydrate binding"/>
    <property type="evidence" value="ECO:0007669"/>
    <property type="project" value="UniProtKB-KW"/>
</dbReference>
<comment type="subcellular location">
    <subcellularLocation>
        <location evidence="1">Membrane</location>
        <topology evidence="1">Single-pass membrane protein</topology>
    </subcellularLocation>
</comment>
<keyword evidence="7" id="KW-1133">Transmembrane helix</keyword>
<gene>
    <name evidence="9" type="ORF">E3C22_06050</name>
</gene>
<dbReference type="Proteomes" id="UP000298179">
    <property type="component" value="Unassembled WGS sequence"/>
</dbReference>
<evidence type="ECO:0000256" key="3">
    <source>
        <dbReference type="ARBA" id="ARBA00020552"/>
    </source>
</evidence>
<sequence length="142" mass="15639">MMKTIISTILAAAMTLGTLGTGTMSASAEQIGGHQWYRHGGHHNGHHGKRHYRGGNWDNHRYYRGGHRYYRHYDDNGAAIGAGIAGLAIGAIVGGALADHGHVRRAYPAGGHVARCDAHYRSYDVRTDTFMGYDGRRHRCRL</sequence>
<comment type="similarity">
    <text evidence="2">Belongs to the BA14k family.</text>
</comment>
<feature type="signal peptide" evidence="8">
    <location>
        <begin position="1"/>
        <end position="28"/>
    </location>
</feature>
<keyword evidence="7" id="KW-0812">Transmembrane</keyword>
<keyword evidence="7" id="KW-0472">Membrane</keyword>
<dbReference type="Pfam" id="PF07886">
    <property type="entry name" value="BA14K"/>
    <property type="match status" value="1"/>
</dbReference>